<evidence type="ECO:0000313" key="1">
    <source>
        <dbReference type="Proteomes" id="UP000887565"/>
    </source>
</evidence>
<proteinExistence type="predicted"/>
<evidence type="ECO:0000313" key="2">
    <source>
        <dbReference type="WBParaSite" id="nRc.2.0.1.t45737-RA"/>
    </source>
</evidence>
<keyword evidence="1" id="KW-1185">Reference proteome</keyword>
<dbReference type="WBParaSite" id="nRc.2.0.1.t45737-RA">
    <property type="protein sequence ID" value="nRc.2.0.1.t45737-RA"/>
    <property type="gene ID" value="nRc.2.0.1.g45737"/>
</dbReference>
<protein>
    <submittedName>
        <fullName evidence="2">Uncharacterized protein</fullName>
    </submittedName>
</protein>
<dbReference type="Proteomes" id="UP000887565">
    <property type="component" value="Unplaced"/>
</dbReference>
<dbReference type="AlphaFoldDB" id="A0A915L4Q4"/>
<reference evidence="2" key="1">
    <citation type="submission" date="2022-11" db="UniProtKB">
        <authorList>
            <consortium name="WormBaseParasite"/>
        </authorList>
    </citation>
    <scope>IDENTIFICATION</scope>
</reference>
<name>A0A915L4Q4_ROMCU</name>
<accession>A0A915L4Q4</accession>
<sequence length="79" mass="9163">MSMEQRRMHQDLEKFLKRPEILKSTTKNARYDSSHFQRSTQMSKARIIGCNGYRVRSPAGQLVENVDTSRILQCFVASV</sequence>
<organism evidence="1 2">
    <name type="scientific">Romanomermis culicivorax</name>
    <name type="common">Nematode worm</name>
    <dbReference type="NCBI Taxonomy" id="13658"/>
    <lineage>
        <taxon>Eukaryota</taxon>
        <taxon>Metazoa</taxon>
        <taxon>Ecdysozoa</taxon>
        <taxon>Nematoda</taxon>
        <taxon>Enoplea</taxon>
        <taxon>Dorylaimia</taxon>
        <taxon>Mermithida</taxon>
        <taxon>Mermithoidea</taxon>
        <taxon>Mermithidae</taxon>
        <taxon>Romanomermis</taxon>
    </lineage>
</organism>